<protein>
    <recommendedName>
        <fullName evidence="4">Colicin transporter</fullName>
    </recommendedName>
</protein>
<organism evidence="2 3">
    <name type="scientific">Pelagivirga sediminicola</name>
    <dbReference type="NCBI Taxonomy" id="2170575"/>
    <lineage>
        <taxon>Bacteria</taxon>
        <taxon>Pseudomonadati</taxon>
        <taxon>Pseudomonadota</taxon>
        <taxon>Alphaproteobacteria</taxon>
        <taxon>Rhodobacterales</taxon>
        <taxon>Paracoccaceae</taxon>
        <taxon>Pelagivirga</taxon>
    </lineage>
</organism>
<reference evidence="2 3" key="1">
    <citation type="submission" date="2018-04" db="EMBL/GenBank/DDBJ databases">
        <title>Pelagivirga bohaiensis gen. nov., sp. nov., a bacterium isolated from the Bohai Sea.</title>
        <authorList>
            <person name="Ji X."/>
        </authorList>
    </citation>
    <scope>NUCLEOTIDE SEQUENCE [LARGE SCALE GENOMIC DNA]</scope>
    <source>
        <strain evidence="2 3">BH-SD19</strain>
    </source>
</reference>
<keyword evidence="3" id="KW-1185">Reference proteome</keyword>
<evidence type="ECO:0000313" key="3">
    <source>
        <dbReference type="Proteomes" id="UP000244446"/>
    </source>
</evidence>
<feature type="coiled-coil region" evidence="1">
    <location>
        <begin position="34"/>
        <end position="128"/>
    </location>
</feature>
<dbReference type="AlphaFoldDB" id="A0A2T7GCH0"/>
<sequence>MSDIDAMQGRIMAALDRIGQGLDGLTVDTGDTEIEGLRQQLEDEALANAQLEERVKKLNERARAAEEAMRAAEEARTAETSGQAGREQERVAALKRLDGELQSLRAANQQLRDNNKALREANAEGVAEPHLINKAMMAELDGLRAARAADRAEMDVLLVELGQITNGADAADAAAMEDK</sequence>
<dbReference type="RefSeq" id="WP_108690555.1">
    <property type="nucleotide sequence ID" value="NZ_QCYH01000001.1"/>
</dbReference>
<evidence type="ECO:0000256" key="1">
    <source>
        <dbReference type="SAM" id="Coils"/>
    </source>
</evidence>
<dbReference type="OrthoDB" id="7871100at2"/>
<proteinExistence type="predicted"/>
<evidence type="ECO:0000313" key="2">
    <source>
        <dbReference type="EMBL" id="PVA12078.1"/>
    </source>
</evidence>
<evidence type="ECO:0008006" key="4">
    <source>
        <dbReference type="Google" id="ProtNLM"/>
    </source>
</evidence>
<accession>A0A2T7GCH0</accession>
<keyword evidence="1" id="KW-0175">Coiled coil</keyword>
<comment type="caution">
    <text evidence="2">The sequence shown here is derived from an EMBL/GenBank/DDBJ whole genome shotgun (WGS) entry which is preliminary data.</text>
</comment>
<name>A0A2T7GCH0_9RHOB</name>
<gene>
    <name evidence="2" type="ORF">DC366_02355</name>
</gene>
<dbReference type="Proteomes" id="UP000244446">
    <property type="component" value="Unassembled WGS sequence"/>
</dbReference>
<dbReference type="EMBL" id="QCYH01000001">
    <property type="protein sequence ID" value="PVA12078.1"/>
    <property type="molecule type" value="Genomic_DNA"/>
</dbReference>